<evidence type="ECO:0000313" key="2">
    <source>
        <dbReference type="EMBL" id="MPN14484.1"/>
    </source>
</evidence>
<dbReference type="EMBL" id="VSSQ01061117">
    <property type="protein sequence ID" value="MPN14484.1"/>
    <property type="molecule type" value="Genomic_DNA"/>
</dbReference>
<gene>
    <name evidence="2" type="ORF">SDC9_161811</name>
</gene>
<dbReference type="NCBIfam" id="TIGR02909">
    <property type="entry name" value="spore_YkwD"/>
    <property type="match status" value="1"/>
</dbReference>
<dbReference type="PANTHER" id="PTHR31157">
    <property type="entry name" value="SCP DOMAIN-CONTAINING PROTEIN"/>
    <property type="match status" value="1"/>
</dbReference>
<protein>
    <recommendedName>
        <fullName evidence="1">SCP domain-containing protein</fullName>
    </recommendedName>
</protein>
<organism evidence="2">
    <name type="scientific">bioreactor metagenome</name>
    <dbReference type="NCBI Taxonomy" id="1076179"/>
    <lineage>
        <taxon>unclassified sequences</taxon>
        <taxon>metagenomes</taxon>
        <taxon>ecological metagenomes</taxon>
    </lineage>
</organism>
<feature type="domain" description="SCP" evidence="1">
    <location>
        <begin position="2"/>
        <end position="117"/>
    </location>
</feature>
<dbReference type="InterPro" id="IPR014258">
    <property type="entry name" value="CAP_domain_YkwD-like"/>
</dbReference>
<reference evidence="2" key="1">
    <citation type="submission" date="2019-08" db="EMBL/GenBank/DDBJ databases">
        <authorList>
            <person name="Kucharzyk K."/>
            <person name="Murdoch R.W."/>
            <person name="Higgins S."/>
            <person name="Loffler F."/>
        </authorList>
    </citation>
    <scope>NUCLEOTIDE SEQUENCE</scope>
</reference>
<dbReference type="AlphaFoldDB" id="A0A645FQH5"/>
<dbReference type="Gene3D" id="3.40.33.10">
    <property type="entry name" value="CAP"/>
    <property type="match status" value="1"/>
</dbReference>
<evidence type="ECO:0000259" key="1">
    <source>
        <dbReference type="Pfam" id="PF00188"/>
    </source>
</evidence>
<accession>A0A645FQH5</accession>
<dbReference type="Pfam" id="PF00188">
    <property type="entry name" value="CAP"/>
    <property type="match status" value="1"/>
</dbReference>
<dbReference type="InterPro" id="IPR035940">
    <property type="entry name" value="CAP_sf"/>
</dbReference>
<sequence length="119" mass="12860">MVDLINAERAKVGASPLTISAKVTEVARAKSQDMIDKGYFSHTSPTYGSPFQMLKAFGVSYRAAGENIAMNRSMESAHTALMNSEGHRKNILSTSYTSIGVGIVTDANGYLYITQMFIG</sequence>
<comment type="caution">
    <text evidence="2">The sequence shown here is derived from an EMBL/GenBank/DDBJ whole genome shotgun (WGS) entry which is preliminary data.</text>
</comment>
<name>A0A645FQH5_9ZZZZ</name>
<proteinExistence type="predicted"/>
<dbReference type="SUPFAM" id="SSF55797">
    <property type="entry name" value="PR-1-like"/>
    <property type="match status" value="1"/>
</dbReference>
<dbReference type="PANTHER" id="PTHR31157:SF1">
    <property type="entry name" value="SCP DOMAIN-CONTAINING PROTEIN"/>
    <property type="match status" value="1"/>
</dbReference>
<dbReference type="CDD" id="cd05379">
    <property type="entry name" value="CAP_bacterial"/>
    <property type="match status" value="1"/>
</dbReference>
<dbReference type="InterPro" id="IPR014044">
    <property type="entry name" value="CAP_dom"/>
</dbReference>